<feature type="transmembrane region" description="Helical" evidence="1">
    <location>
        <begin position="105"/>
        <end position="123"/>
    </location>
</feature>
<dbReference type="NCBIfam" id="TIGR02206">
    <property type="entry name" value="intg_mem_TP0381"/>
    <property type="match status" value="1"/>
</dbReference>
<evidence type="ECO:0008006" key="4">
    <source>
        <dbReference type="Google" id="ProtNLM"/>
    </source>
</evidence>
<accession>A0A0U4F958</accession>
<feature type="transmembrane region" description="Helical" evidence="1">
    <location>
        <begin position="75"/>
        <end position="98"/>
    </location>
</feature>
<keyword evidence="1" id="KW-1133">Transmembrane helix</keyword>
<protein>
    <recommendedName>
        <fullName evidence="4">ABC transporter permease</fullName>
    </recommendedName>
</protein>
<keyword evidence="1" id="KW-0472">Membrane</keyword>
<feature type="transmembrane region" description="Helical" evidence="1">
    <location>
        <begin position="166"/>
        <end position="187"/>
    </location>
</feature>
<feature type="transmembrane region" description="Helical" evidence="1">
    <location>
        <begin position="135"/>
        <end position="154"/>
    </location>
</feature>
<dbReference type="EMBL" id="CP013862">
    <property type="protein sequence ID" value="ALX49347.1"/>
    <property type="molecule type" value="Genomic_DNA"/>
</dbReference>
<dbReference type="InterPro" id="IPR011737">
    <property type="entry name" value="CHP02206_TP0381"/>
</dbReference>
<dbReference type="KEGG" id="lao:AOX59_12570"/>
<gene>
    <name evidence="2" type="ORF">AOX59_12570</name>
</gene>
<dbReference type="AlphaFoldDB" id="A0A0U4F958"/>
<proteinExistence type="predicted"/>
<sequence length="242" mass="27586">METLFLEEHGEPFIAFSSSHLAALFIYFAGIIIFLIFFRKIIGSTQAYSIIRWSLFSLLILSEVSYQTYTALNGIWSLADHIFLHLCGIAGITGAIALFTHNKMLIQITFFIGLVPAFLALLTPELPYDFPHYRYMKFFIHHTVISWTSIFLVVSNGITMTFKSFLNTYGLLLIYAAIIGFLVNPLLGSNYLYLSHTPEASTPLDLLGNGIWYYVNLCILAFAVFFIQFLVYRFFTRNSSGR</sequence>
<keyword evidence="1" id="KW-0812">Transmembrane</keyword>
<evidence type="ECO:0000313" key="3">
    <source>
        <dbReference type="Proteomes" id="UP000050331"/>
    </source>
</evidence>
<evidence type="ECO:0000313" key="2">
    <source>
        <dbReference type="EMBL" id="ALX49347.1"/>
    </source>
</evidence>
<dbReference type="RefSeq" id="WP_068446032.1">
    <property type="nucleotide sequence ID" value="NZ_CP013862.1"/>
</dbReference>
<feature type="transmembrane region" description="Helical" evidence="1">
    <location>
        <begin position="211"/>
        <end position="235"/>
    </location>
</feature>
<reference evidence="2 3" key="1">
    <citation type="submission" date="2016-01" db="EMBL/GenBank/DDBJ databases">
        <title>Complete genome sequence of strain Lentibacillus amyloliquefaciens LAM0015T isolated from saline sediment.</title>
        <authorList>
            <person name="Wang J.-L."/>
            <person name="He M.-X."/>
        </authorList>
    </citation>
    <scope>NUCLEOTIDE SEQUENCE [LARGE SCALE GENOMIC DNA]</scope>
    <source>
        <strain evidence="2 3">LAM0015</strain>
    </source>
</reference>
<dbReference type="Pfam" id="PF14808">
    <property type="entry name" value="TMEM164"/>
    <property type="match status" value="1"/>
</dbReference>
<keyword evidence="3" id="KW-1185">Reference proteome</keyword>
<name>A0A0U4F958_9BACI</name>
<evidence type="ECO:0000256" key="1">
    <source>
        <dbReference type="SAM" id="Phobius"/>
    </source>
</evidence>
<organism evidence="2 3">
    <name type="scientific">Lentibacillus amyloliquefaciens</name>
    <dbReference type="NCBI Taxonomy" id="1472767"/>
    <lineage>
        <taxon>Bacteria</taxon>
        <taxon>Bacillati</taxon>
        <taxon>Bacillota</taxon>
        <taxon>Bacilli</taxon>
        <taxon>Bacillales</taxon>
        <taxon>Bacillaceae</taxon>
        <taxon>Lentibacillus</taxon>
    </lineage>
</organism>
<dbReference type="Proteomes" id="UP000050331">
    <property type="component" value="Chromosome"/>
</dbReference>
<feature type="transmembrane region" description="Helical" evidence="1">
    <location>
        <begin position="50"/>
        <end position="69"/>
    </location>
</feature>
<feature type="transmembrane region" description="Helical" evidence="1">
    <location>
        <begin position="20"/>
        <end position="38"/>
    </location>
</feature>